<sequence length="195" mass="21483">MYTSALLLQTLRSPSTVGDVFRKLQHPVISGLSLSCALLLLLTTSCPLLLKAFLYFCPLLASTGICLTAFYLFFQSQIHEQEEEVLLIRVGKVAHVVGIRVRGEAKFGACRDHAKVDCFLMESASTQEEGRRGRLESVSEGFHPRVAGVAERAKADGASLGWSTDKLAEGLWNCYFGSYSRWNCDEEADSQELVG</sequence>
<evidence type="ECO:0000256" key="1">
    <source>
        <dbReference type="SAM" id="Phobius"/>
    </source>
</evidence>
<organism evidence="2">
    <name type="scientific">Anthurium amnicola</name>
    <dbReference type="NCBI Taxonomy" id="1678845"/>
    <lineage>
        <taxon>Eukaryota</taxon>
        <taxon>Viridiplantae</taxon>
        <taxon>Streptophyta</taxon>
        <taxon>Embryophyta</taxon>
        <taxon>Tracheophyta</taxon>
        <taxon>Spermatophyta</taxon>
        <taxon>Magnoliopsida</taxon>
        <taxon>Liliopsida</taxon>
        <taxon>Araceae</taxon>
        <taxon>Pothoideae</taxon>
        <taxon>Potheae</taxon>
        <taxon>Anthurium</taxon>
    </lineage>
</organism>
<dbReference type="GO" id="GO:0008168">
    <property type="term" value="F:methyltransferase activity"/>
    <property type="evidence" value="ECO:0007669"/>
    <property type="project" value="UniProtKB-KW"/>
</dbReference>
<dbReference type="AlphaFoldDB" id="A0A1D1Y584"/>
<keyword evidence="1" id="KW-0472">Membrane</keyword>
<feature type="transmembrane region" description="Helical" evidence="1">
    <location>
        <begin position="53"/>
        <end position="74"/>
    </location>
</feature>
<dbReference type="EMBL" id="GDJX01018132">
    <property type="protein sequence ID" value="JAT49804.1"/>
    <property type="molecule type" value="Transcribed_RNA"/>
</dbReference>
<protein>
    <submittedName>
        <fullName evidence="2">Lysine-specific demethylase 2A</fullName>
    </submittedName>
</protein>
<keyword evidence="2" id="KW-0489">Methyltransferase</keyword>
<keyword evidence="1" id="KW-1133">Transmembrane helix</keyword>
<evidence type="ECO:0000313" key="2">
    <source>
        <dbReference type="EMBL" id="JAT49804.1"/>
    </source>
</evidence>
<feature type="transmembrane region" description="Helical" evidence="1">
    <location>
        <begin position="28"/>
        <end position="46"/>
    </location>
</feature>
<keyword evidence="2" id="KW-0808">Transferase</keyword>
<proteinExistence type="predicted"/>
<accession>A0A1D1Y584</accession>
<dbReference type="GO" id="GO:0032259">
    <property type="term" value="P:methylation"/>
    <property type="evidence" value="ECO:0007669"/>
    <property type="project" value="UniProtKB-KW"/>
</dbReference>
<name>A0A1D1Y584_9ARAE</name>
<reference evidence="2" key="1">
    <citation type="submission" date="2015-07" db="EMBL/GenBank/DDBJ databases">
        <title>Transcriptome Assembly of Anthurium amnicola.</title>
        <authorList>
            <person name="Suzuki J."/>
        </authorList>
    </citation>
    <scope>NUCLEOTIDE SEQUENCE</scope>
</reference>
<gene>
    <name evidence="2" type="primary">kdm2a_0</name>
    <name evidence="2" type="ORF">g.3380</name>
</gene>
<keyword evidence="1" id="KW-0812">Transmembrane</keyword>